<accession>W2RS05</accession>
<dbReference type="OrthoDB" id="412788at2759"/>
<evidence type="ECO:0000313" key="3">
    <source>
        <dbReference type="Proteomes" id="UP000030752"/>
    </source>
</evidence>
<dbReference type="Proteomes" id="UP000030752">
    <property type="component" value="Unassembled WGS sequence"/>
</dbReference>
<dbReference type="PANTHER" id="PTHR34598:SF3">
    <property type="entry name" value="OXIDOREDUCTASE AN1597"/>
    <property type="match status" value="1"/>
</dbReference>
<reference evidence="2 3" key="1">
    <citation type="submission" date="2013-03" db="EMBL/GenBank/DDBJ databases">
        <title>The Genome Sequence of Phialophora europaea CBS 101466.</title>
        <authorList>
            <consortium name="The Broad Institute Genomics Platform"/>
            <person name="Cuomo C."/>
            <person name="de Hoog S."/>
            <person name="Gorbushina A."/>
            <person name="Walker B."/>
            <person name="Young S.K."/>
            <person name="Zeng Q."/>
            <person name="Gargeya S."/>
            <person name="Fitzgerald M."/>
            <person name="Haas B."/>
            <person name="Abouelleil A."/>
            <person name="Allen A.W."/>
            <person name="Alvarado L."/>
            <person name="Arachchi H.M."/>
            <person name="Berlin A.M."/>
            <person name="Chapman S.B."/>
            <person name="Gainer-Dewar J."/>
            <person name="Goldberg J."/>
            <person name="Griggs A."/>
            <person name="Gujja S."/>
            <person name="Hansen M."/>
            <person name="Howarth C."/>
            <person name="Imamovic A."/>
            <person name="Ireland A."/>
            <person name="Larimer J."/>
            <person name="McCowan C."/>
            <person name="Murphy C."/>
            <person name="Pearson M."/>
            <person name="Poon T.W."/>
            <person name="Priest M."/>
            <person name="Roberts A."/>
            <person name="Saif S."/>
            <person name="Shea T."/>
            <person name="Sisk P."/>
            <person name="Sykes S."/>
            <person name="Wortman J."/>
            <person name="Nusbaum C."/>
            <person name="Birren B."/>
        </authorList>
    </citation>
    <scope>NUCLEOTIDE SEQUENCE [LARGE SCALE GENOMIC DNA]</scope>
    <source>
        <strain evidence="2 3">CBS 101466</strain>
    </source>
</reference>
<comment type="similarity">
    <text evidence="1">Belongs to the asaB hydroxylase/desaturase family.</text>
</comment>
<dbReference type="VEuPathDB" id="FungiDB:HMPREF1541_05524"/>
<dbReference type="EMBL" id="KB822721">
    <property type="protein sequence ID" value="ETN39301.1"/>
    <property type="molecule type" value="Genomic_DNA"/>
</dbReference>
<protein>
    <recommendedName>
        <fullName evidence="4">Methyltransferase</fullName>
    </recommendedName>
</protein>
<dbReference type="AlphaFoldDB" id="W2RS05"/>
<dbReference type="PANTHER" id="PTHR34598">
    <property type="entry name" value="BLL6449 PROTEIN"/>
    <property type="match status" value="1"/>
</dbReference>
<dbReference type="InterPro" id="IPR044053">
    <property type="entry name" value="AsaB-like"/>
</dbReference>
<evidence type="ECO:0000256" key="1">
    <source>
        <dbReference type="ARBA" id="ARBA00023604"/>
    </source>
</evidence>
<dbReference type="HOGENOM" id="CLU_042688_2_0_1"/>
<dbReference type="RefSeq" id="XP_008718086.1">
    <property type="nucleotide sequence ID" value="XM_008719864.1"/>
</dbReference>
<dbReference type="NCBIfam" id="NF041278">
    <property type="entry name" value="CmcJ_NvfI_EfuI"/>
    <property type="match status" value="1"/>
</dbReference>
<dbReference type="InParanoid" id="W2RS05"/>
<proteinExistence type="inferred from homology"/>
<keyword evidence="3" id="KW-1185">Reference proteome</keyword>
<dbReference type="GeneID" id="19972863"/>
<dbReference type="GO" id="GO:0016491">
    <property type="term" value="F:oxidoreductase activity"/>
    <property type="evidence" value="ECO:0007669"/>
    <property type="project" value="InterPro"/>
</dbReference>
<sequence length="305" mass="34979">MATITHESVQEDTLQHLTLQHPDRAQPRDVAAEVLYSKEADDGTPLTLDSIHSSDINFKESRKVLIKDVRNDISDFTLEKHGFEYVNHEVPQAHFVNEESIKAVHYPEIEAFIAKSTGAKMVLIYNHIVRNAPWSNDIREIKSYVGPAQRCHIDVSTEFAKEVVENQLKRFEKGDMVSEVLAGRWQLLNVWRPLKTIRKNPLAVADAKTVPYSDQYMVSYDREYQEDGKTKKLRVETPFTQASKNDSHQFYYLHEQRPDELLIFKTADSDKNTAAGAATHTSFELPGTEHLPTRESIEIRLLAVY</sequence>
<evidence type="ECO:0000313" key="2">
    <source>
        <dbReference type="EMBL" id="ETN39301.1"/>
    </source>
</evidence>
<organism evidence="2 3">
    <name type="scientific">Cyphellophora europaea (strain CBS 101466)</name>
    <name type="common">Phialophora europaea</name>
    <dbReference type="NCBI Taxonomy" id="1220924"/>
    <lineage>
        <taxon>Eukaryota</taxon>
        <taxon>Fungi</taxon>
        <taxon>Dikarya</taxon>
        <taxon>Ascomycota</taxon>
        <taxon>Pezizomycotina</taxon>
        <taxon>Eurotiomycetes</taxon>
        <taxon>Chaetothyriomycetidae</taxon>
        <taxon>Chaetothyriales</taxon>
        <taxon>Cyphellophoraceae</taxon>
        <taxon>Cyphellophora</taxon>
    </lineage>
</organism>
<evidence type="ECO:0008006" key="4">
    <source>
        <dbReference type="Google" id="ProtNLM"/>
    </source>
</evidence>
<dbReference type="eggNOG" id="ENOG502RYCS">
    <property type="taxonomic scope" value="Eukaryota"/>
</dbReference>
<gene>
    <name evidence="2" type="ORF">HMPREF1541_05524</name>
</gene>
<name>W2RS05_CYPE1</name>